<evidence type="ECO:0000313" key="8">
    <source>
        <dbReference type="Proteomes" id="UP000274131"/>
    </source>
</evidence>
<reference evidence="7 8" key="2">
    <citation type="submission" date="2018-10" db="EMBL/GenBank/DDBJ databases">
        <authorList>
            <consortium name="Pathogen Informatics"/>
        </authorList>
    </citation>
    <scope>NUCLEOTIDE SEQUENCE [LARGE SCALE GENOMIC DNA]</scope>
</reference>
<evidence type="ECO:0000256" key="5">
    <source>
        <dbReference type="RuleBase" id="RU367091"/>
    </source>
</evidence>
<dbReference type="WBParaSite" id="EVEC_0000272601-mRNA-1">
    <property type="protein sequence ID" value="EVEC_0000272601-mRNA-1"/>
    <property type="gene ID" value="EVEC_0000272601"/>
</dbReference>
<proteinExistence type="inferred from homology"/>
<protein>
    <recommendedName>
        <fullName evidence="5">ER membrane protein complex subunit 2</fullName>
    </recommendedName>
</protein>
<dbReference type="PANTHER" id="PTHR12760">
    <property type="entry name" value="TETRATRICOPEPTIDE REPEAT PROTEIN"/>
    <property type="match status" value="1"/>
</dbReference>
<accession>A0A0N4UYQ8</accession>
<dbReference type="AlphaFoldDB" id="A0A0N4UYQ8"/>
<evidence type="ECO:0000256" key="1">
    <source>
        <dbReference type="ARBA" id="ARBA00010361"/>
    </source>
</evidence>
<comment type="subunit">
    <text evidence="5">Component of the ER membrane protein complex (EMC).</text>
</comment>
<dbReference type="InterPro" id="IPR055217">
    <property type="entry name" value="TPR_EMC2"/>
</dbReference>
<dbReference type="InterPro" id="IPR039856">
    <property type="entry name" value="EMC2-like"/>
</dbReference>
<keyword evidence="5" id="KW-0256">Endoplasmic reticulum</keyword>
<dbReference type="Gene3D" id="1.25.40.10">
    <property type="entry name" value="Tetratricopeptide repeat domain"/>
    <property type="match status" value="1"/>
</dbReference>
<sequence length="292" mass="33873">MAAVKNWTGVSFEEARITLRQWREEHVRRSQEVVEMWEFVLSRHPHSLGDELWVVYEQVCIAALDCMRTDLTMACICALEEKFPRSNRVRKLQAMRLEAVQKFDEALHMYDQLIEYDPTNMSYRKRKAAILKAKGERLEAIKELNEYLKTFLNDNETWLELSSLYLNEGDYARAAHCMEELILSSPHNSLYLRRLGEIRYAQGGQENVEIAKAYFEHAVRTNSSCVRSLYGLILACNWLAQKASGQKKKEYVQCGSAAAEKLLQRYSEIASDELNSNINAQIKVIKAMKEQF</sequence>
<dbReference type="FunFam" id="1.25.40.10:FF:000326">
    <property type="entry name" value="ER membrane protein complex subunit 2"/>
    <property type="match status" value="1"/>
</dbReference>
<evidence type="ECO:0000259" key="6">
    <source>
        <dbReference type="Pfam" id="PF22890"/>
    </source>
</evidence>
<keyword evidence="8" id="KW-1185">Reference proteome</keyword>
<dbReference type="SUPFAM" id="SSF48452">
    <property type="entry name" value="TPR-like"/>
    <property type="match status" value="1"/>
</dbReference>
<comment type="subcellular location">
    <subcellularLocation>
        <location evidence="5">Endoplasmic reticulum membrane</location>
        <topology evidence="5">Peripheral membrane protein</topology>
        <orientation evidence="5">Cytoplasmic side</orientation>
    </subcellularLocation>
</comment>
<keyword evidence="2" id="KW-0677">Repeat</keyword>
<keyword evidence="5" id="KW-0472">Membrane</keyword>
<evidence type="ECO:0000313" key="7">
    <source>
        <dbReference type="EMBL" id="VDD87291.1"/>
    </source>
</evidence>
<gene>
    <name evidence="7" type="ORF">EVEC_LOCUS2434</name>
</gene>
<evidence type="ECO:0000256" key="4">
    <source>
        <dbReference type="PROSITE-ProRule" id="PRU00339"/>
    </source>
</evidence>
<dbReference type="Pfam" id="PF22890">
    <property type="entry name" value="TPR_EMC2"/>
    <property type="match status" value="1"/>
</dbReference>
<dbReference type="STRING" id="51028.A0A0N4UYQ8"/>
<dbReference type="OrthoDB" id="124397at2759"/>
<comment type="similarity">
    <text evidence="1 5">Belongs to the EMC2 family.</text>
</comment>
<comment type="function">
    <text evidence="5">Part of the endoplasmic reticulum membrane protein complex (EMC) that enables the energy-independent insertion into endoplasmic reticulum membranes of newly synthesized membrane proteins.</text>
</comment>
<feature type="repeat" description="TPR" evidence="4">
    <location>
        <begin position="155"/>
        <end position="188"/>
    </location>
</feature>
<dbReference type="InterPro" id="IPR019734">
    <property type="entry name" value="TPR_rpt"/>
</dbReference>
<dbReference type="InterPro" id="IPR011990">
    <property type="entry name" value="TPR-like_helical_dom_sf"/>
</dbReference>
<evidence type="ECO:0000256" key="2">
    <source>
        <dbReference type="ARBA" id="ARBA00022737"/>
    </source>
</evidence>
<name>A0A0N4UYQ8_ENTVE</name>
<feature type="domain" description="EMC2 TPR-like" evidence="6">
    <location>
        <begin position="90"/>
        <end position="195"/>
    </location>
</feature>
<dbReference type="EMBL" id="UXUI01007380">
    <property type="protein sequence ID" value="VDD87291.1"/>
    <property type="molecule type" value="Genomic_DNA"/>
</dbReference>
<reference evidence="9" key="1">
    <citation type="submission" date="2017-02" db="UniProtKB">
        <authorList>
            <consortium name="WormBaseParasite"/>
        </authorList>
    </citation>
    <scope>IDENTIFICATION</scope>
</reference>
<organism evidence="9">
    <name type="scientific">Enterobius vermicularis</name>
    <name type="common">Human pinworm</name>
    <dbReference type="NCBI Taxonomy" id="51028"/>
    <lineage>
        <taxon>Eukaryota</taxon>
        <taxon>Metazoa</taxon>
        <taxon>Ecdysozoa</taxon>
        <taxon>Nematoda</taxon>
        <taxon>Chromadorea</taxon>
        <taxon>Rhabditida</taxon>
        <taxon>Spirurina</taxon>
        <taxon>Oxyuridomorpha</taxon>
        <taxon>Oxyuroidea</taxon>
        <taxon>Oxyuridae</taxon>
        <taxon>Enterobius</taxon>
    </lineage>
</organism>
<evidence type="ECO:0000313" key="9">
    <source>
        <dbReference type="WBParaSite" id="EVEC_0000272601-mRNA-1"/>
    </source>
</evidence>
<dbReference type="Proteomes" id="UP000274131">
    <property type="component" value="Unassembled WGS sequence"/>
</dbReference>
<dbReference type="PROSITE" id="PS50005">
    <property type="entry name" value="TPR"/>
    <property type="match status" value="1"/>
</dbReference>
<evidence type="ECO:0000256" key="3">
    <source>
        <dbReference type="ARBA" id="ARBA00022803"/>
    </source>
</evidence>
<dbReference type="GO" id="GO:0072546">
    <property type="term" value="C:EMC complex"/>
    <property type="evidence" value="ECO:0007669"/>
    <property type="project" value="UniProtKB-UniRule"/>
</dbReference>
<keyword evidence="3 4" id="KW-0802">TPR repeat</keyword>